<comment type="caution">
    <text evidence="1">The sequence shown here is derived from an EMBL/GenBank/DDBJ whole genome shotgun (WGS) entry which is preliminary data.</text>
</comment>
<evidence type="ECO:0000313" key="1">
    <source>
        <dbReference type="EMBL" id="PSB91701.1"/>
    </source>
</evidence>
<dbReference type="Proteomes" id="UP000242660">
    <property type="component" value="Unassembled WGS sequence"/>
</dbReference>
<dbReference type="EMBL" id="MUHY01000002">
    <property type="protein sequence ID" value="PSB91701.1"/>
    <property type="molecule type" value="Genomic_DNA"/>
</dbReference>
<name>A0ABX5FD40_9BURK</name>
<keyword evidence="2" id="KW-1185">Reference proteome</keyword>
<gene>
    <name evidence="1" type="ORF">BZL35_00743</name>
</gene>
<sequence>MTHEQIICFFMNGDFRRTHKIYLNMPSVQEFGFICDVATQWDKKLNFKEKIGCGLKPQPIKRSVYSAVAASSEADCGRNASSSAI</sequence>
<evidence type="ECO:0000313" key="2">
    <source>
        <dbReference type="Proteomes" id="UP000242660"/>
    </source>
</evidence>
<reference evidence="1 2" key="1">
    <citation type="journal article" date="2017" name="Front. Microbiol.">
        <title>Genome of Ca. Pandoraea novymonadis, an Endosymbiotic Bacterium of the Trypanosomatid Novymonas esmeraldas.</title>
        <authorList>
            <person name="Kostygov A.Y."/>
            <person name="Butenko A."/>
            <person name="Nenarokova A."/>
            <person name="Tashyreva D."/>
            <person name="Flegontov P."/>
            <person name="Lukes J."/>
            <person name="Yurchenko V."/>
        </authorList>
    </citation>
    <scope>NUCLEOTIDE SEQUENCE [LARGE SCALE GENOMIC DNA]</scope>
    <source>
        <strain evidence="1 2">E262</strain>
    </source>
</reference>
<protein>
    <submittedName>
        <fullName evidence="1">Uncharacterized protein</fullName>
    </submittedName>
</protein>
<proteinExistence type="predicted"/>
<accession>A0ABX5FD40</accession>
<organism evidence="1 2">
    <name type="scientific">Candidatus Pandoraea novymonadis</name>
    <dbReference type="NCBI Taxonomy" id="1808959"/>
    <lineage>
        <taxon>Bacteria</taxon>
        <taxon>Pseudomonadati</taxon>
        <taxon>Pseudomonadota</taxon>
        <taxon>Betaproteobacteria</taxon>
        <taxon>Burkholderiales</taxon>
        <taxon>Burkholderiaceae</taxon>
        <taxon>Pandoraea</taxon>
    </lineage>
</organism>